<name>A0ABM4G9U2_DROKI</name>
<evidence type="ECO:0000313" key="4">
    <source>
        <dbReference type="Proteomes" id="UP001652661"/>
    </source>
</evidence>
<dbReference type="RefSeq" id="XP_070139450.1">
    <property type="nucleotide sequence ID" value="XM_070283349.1"/>
</dbReference>
<dbReference type="Gene3D" id="2.30.30.40">
    <property type="entry name" value="SH3 Domains"/>
    <property type="match status" value="1"/>
</dbReference>
<proteinExistence type="predicted"/>
<dbReference type="PROSITE" id="PS50002">
    <property type="entry name" value="SH3"/>
    <property type="match status" value="1"/>
</dbReference>
<feature type="domain" description="SH3" evidence="3">
    <location>
        <begin position="27"/>
        <end position="87"/>
    </location>
</feature>
<evidence type="ECO:0000313" key="5">
    <source>
        <dbReference type="RefSeq" id="XP_070139450.1"/>
    </source>
</evidence>
<evidence type="ECO:0000256" key="2">
    <source>
        <dbReference type="PROSITE-ProRule" id="PRU00192"/>
    </source>
</evidence>
<reference evidence="5" key="2">
    <citation type="submission" date="2025-08" db="UniProtKB">
        <authorList>
            <consortium name="RefSeq"/>
        </authorList>
    </citation>
    <scope>IDENTIFICATION</scope>
    <source>
        <strain evidence="5">14028-0561.14</strain>
        <tissue evidence="5">Whole fly</tissue>
    </source>
</reference>
<dbReference type="SUPFAM" id="SSF50044">
    <property type="entry name" value="SH3-domain"/>
    <property type="match status" value="1"/>
</dbReference>
<dbReference type="SMART" id="SM00326">
    <property type="entry name" value="SH3"/>
    <property type="match status" value="1"/>
</dbReference>
<organism evidence="4 5">
    <name type="scientific">Drosophila kikkawai</name>
    <name type="common">Fruit fly</name>
    <dbReference type="NCBI Taxonomy" id="30033"/>
    <lineage>
        <taxon>Eukaryota</taxon>
        <taxon>Metazoa</taxon>
        <taxon>Ecdysozoa</taxon>
        <taxon>Arthropoda</taxon>
        <taxon>Hexapoda</taxon>
        <taxon>Insecta</taxon>
        <taxon>Pterygota</taxon>
        <taxon>Neoptera</taxon>
        <taxon>Endopterygota</taxon>
        <taxon>Diptera</taxon>
        <taxon>Brachycera</taxon>
        <taxon>Muscomorpha</taxon>
        <taxon>Ephydroidea</taxon>
        <taxon>Drosophilidae</taxon>
        <taxon>Drosophila</taxon>
        <taxon>Sophophora</taxon>
    </lineage>
</organism>
<reference evidence="4" key="1">
    <citation type="submission" date="2025-05" db="UniProtKB">
        <authorList>
            <consortium name="RefSeq"/>
        </authorList>
    </citation>
    <scope>NUCLEOTIDE SEQUENCE [LARGE SCALE GENOMIC DNA]</scope>
    <source>
        <strain evidence="4">14028-0561.14</strain>
    </source>
</reference>
<dbReference type="GeneID" id="138927846"/>
<sequence length="87" mass="9921">MCCVQCSNVITEAVIKASATTKSAYCTRESRFRCIVPYPPNSDIELELHVCDIIYVQRKQKNRWYKGKHARTPKTGLFPAAFVEPDP</sequence>
<evidence type="ECO:0000256" key="1">
    <source>
        <dbReference type="ARBA" id="ARBA00022443"/>
    </source>
</evidence>
<protein>
    <submittedName>
        <fullName evidence="5">E3 ubiquitin-protein ligase SH3RF1-like</fullName>
    </submittedName>
</protein>
<accession>A0ABM4G9U2</accession>
<dbReference type="InterPro" id="IPR001452">
    <property type="entry name" value="SH3_domain"/>
</dbReference>
<dbReference type="Proteomes" id="UP001652661">
    <property type="component" value="Chromosome 2L"/>
</dbReference>
<dbReference type="InterPro" id="IPR036028">
    <property type="entry name" value="SH3-like_dom_sf"/>
</dbReference>
<keyword evidence="4" id="KW-1185">Reference proteome</keyword>
<gene>
    <name evidence="5" type="primary">LOC138927846</name>
</gene>
<evidence type="ECO:0000259" key="3">
    <source>
        <dbReference type="PROSITE" id="PS50002"/>
    </source>
</evidence>
<keyword evidence="1 2" id="KW-0728">SH3 domain</keyword>
<dbReference type="Pfam" id="PF00018">
    <property type="entry name" value="SH3_1"/>
    <property type="match status" value="1"/>
</dbReference>